<protein>
    <submittedName>
        <fullName evidence="8">SNF2-like protein</fullName>
        <ecNumber evidence="8">3.6.4.-</ecNumber>
    </submittedName>
</protein>
<dbReference type="PROSITE" id="PS51192">
    <property type="entry name" value="HELICASE_ATP_BIND_1"/>
    <property type="match status" value="1"/>
</dbReference>
<evidence type="ECO:0000256" key="3">
    <source>
        <dbReference type="ARBA" id="ARBA00022806"/>
    </source>
</evidence>
<feature type="compositionally biased region" description="Pro residues" evidence="5">
    <location>
        <begin position="671"/>
        <end position="684"/>
    </location>
</feature>
<evidence type="ECO:0000256" key="4">
    <source>
        <dbReference type="ARBA" id="ARBA00022840"/>
    </source>
</evidence>
<evidence type="ECO:0000256" key="2">
    <source>
        <dbReference type="ARBA" id="ARBA00022801"/>
    </source>
</evidence>
<dbReference type="PANTHER" id="PTHR45766">
    <property type="entry name" value="DNA ANNEALING HELICASE AND ENDONUCLEASE ZRANB3 FAMILY MEMBER"/>
    <property type="match status" value="1"/>
</dbReference>
<keyword evidence="2 8" id="KW-0378">Hydrolase</keyword>
<evidence type="ECO:0000313" key="9">
    <source>
        <dbReference type="Proteomes" id="UP000269974"/>
    </source>
</evidence>
<keyword evidence="3" id="KW-0347">Helicase</keyword>
<evidence type="ECO:0000256" key="1">
    <source>
        <dbReference type="ARBA" id="ARBA00022741"/>
    </source>
</evidence>
<dbReference type="GO" id="GO:0004386">
    <property type="term" value="F:helicase activity"/>
    <property type="evidence" value="ECO:0007669"/>
    <property type="project" value="UniProtKB-KW"/>
</dbReference>
<dbReference type="GO" id="GO:0016787">
    <property type="term" value="F:hydrolase activity"/>
    <property type="evidence" value="ECO:0007669"/>
    <property type="project" value="UniProtKB-KW"/>
</dbReference>
<feature type="domain" description="Helicase C-terminal" evidence="7">
    <location>
        <begin position="441"/>
        <end position="614"/>
    </location>
</feature>
<dbReference type="Gene3D" id="3.40.50.300">
    <property type="entry name" value="P-loop containing nucleotide triphosphate hydrolases"/>
    <property type="match status" value="1"/>
</dbReference>
<dbReference type="CDD" id="cd18011">
    <property type="entry name" value="DEXDc_RapA"/>
    <property type="match status" value="1"/>
</dbReference>
<dbReference type="InterPro" id="IPR000330">
    <property type="entry name" value="SNF2_N"/>
</dbReference>
<proteinExistence type="predicted"/>
<dbReference type="GO" id="GO:0005524">
    <property type="term" value="F:ATP binding"/>
    <property type="evidence" value="ECO:0007669"/>
    <property type="project" value="UniProtKB-KW"/>
</dbReference>
<organism evidence="8 9">
    <name type="scientific">Actinobaculum suis</name>
    <dbReference type="NCBI Taxonomy" id="1657"/>
    <lineage>
        <taxon>Bacteria</taxon>
        <taxon>Bacillati</taxon>
        <taxon>Actinomycetota</taxon>
        <taxon>Actinomycetes</taxon>
        <taxon>Actinomycetales</taxon>
        <taxon>Actinomycetaceae</taxon>
        <taxon>Actinobaculum</taxon>
    </lineage>
</organism>
<accession>A0A7Z8Y834</accession>
<comment type="caution">
    <text evidence="8">The sequence shown here is derived from an EMBL/GenBank/DDBJ whole genome shotgun (WGS) entry which is preliminary data.</text>
</comment>
<dbReference type="CDD" id="cd18793">
    <property type="entry name" value="SF2_C_SNF"/>
    <property type="match status" value="1"/>
</dbReference>
<dbReference type="InterPro" id="IPR014001">
    <property type="entry name" value="Helicase_ATP-bd"/>
</dbReference>
<dbReference type="SMART" id="SM00487">
    <property type="entry name" value="DEXDc"/>
    <property type="match status" value="1"/>
</dbReference>
<dbReference type="AlphaFoldDB" id="A0A7Z8Y834"/>
<dbReference type="SUPFAM" id="SSF52540">
    <property type="entry name" value="P-loop containing nucleoside triphosphate hydrolases"/>
    <property type="match status" value="2"/>
</dbReference>
<evidence type="ECO:0000313" key="8">
    <source>
        <dbReference type="EMBL" id="VDG75450.1"/>
    </source>
</evidence>
<dbReference type="Proteomes" id="UP000269974">
    <property type="component" value="Unassembled WGS sequence"/>
</dbReference>
<gene>
    <name evidence="8" type="primary">rapA</name>
    <name evidence="8" type="ORF">NCTC10327_00165</name>
</gene>
<evidence type="ECO:0000259" key="6">
    <source>
        <dbReference type="PROSITE" id="PS51192"/>
    </source>
</evidence>
<evidence type="ECO:0000259" key="7">
    <source>
        <dbReference type="PROSITE" id="PS51194"/>
    </source>
</evidence>
<dbReference type="InterPro" id="IPR049730">
    <property type="entry name" value="SNF2/RAD54-like_C"/>
</dbReference>
<dbReference type="EMBL" id="UYIO01000001">
    <property type="protein sequence ID" value="VDG75450.1"/>
    <property type="molecule type" value="Genomic_DNA"/>
</dbReference>
<reference evidence="8 9" key="1">
    <citation type="submission" date="2018-11" db="EMBL/GenBank/DDBJ databases">
        <authorList>
            <consortium name="Pathogen Informatics"/>
        </authorList>
    </citation>
    <scope>NUCLEOTIDE SEQUENCE [LARGE SCALE GENOMIC DNA]</scope>
    <source>
        <strain evidence="8 9">NCTC10327</strain>
    </source>
</reference>
<dbReference type="InterPro" id="IPR057342">
    <property type="entry name" value="DEXDc_RapA"/>
</dbReference>
<dbReference type="Gene3D" id="3.40.50.10810">
    <property type="entry name" value="Tandem AAA-ATPase domain"/>
    <property type="match status" value="1"/>
</dbReference>
<dbReference type="InterPro" id="IPR038718">
    <property type="entry name" value="SNF2-like_sf"/>
</dbReference>
<keyword evidence="4" id="KW-0067">ATP-binding</keyword>
<dbReference type="RefSeq" id="WP_221884746.1">
    <property type="nucleotide sequence ID" value="NZ_UYIO01000001.1"/>
</dbReference>
<dbReference type="PANTHER" id="PTHR45766:SF6">
    <property type="entry name" value="SWI_SNF-RELATED MATRIX-ASSOCIATED ACTIN-DEPENDENT REGULATOR OF CHROMATIN SUBFAMILY A-LIKE PROTEIN 1"/>
    <property type="match status" value="1"/>
</dbReference>
<feature type="compositionally biased region" description="Low complexity" evidence="5">
    <location>
        <begin position="685"/>
        <end position="721"/>
    </location>
</feature>
<keyword evidence="1" id="KW-0547">Nucleotide-binding</keyword>
<sequence length="1023" mass="112640">MMQVPASADAVPDSVDTVPEAQFSPGSLIIARSERWIVQRVQRARGGAWRLEARGVSDYVRDQEVVFFTDLEQVTPIDPHDVNIRADNSPHFRRTRLAVESALRQIPVPLDERSFTVADRMLADPLDYQLAAVEKILDSDSIRPRILLADAVGLGKTIEIGMILGELIARGRGERIIVVTPKHMMEQTQQELWARFAIPLVRLDSAGIQRVRQKLPASRNPFTYYPRVIVSIDTLKSPRYRAQLGKVRWDAAVIDEIHNASNPGTQNNQLARLIASRTDALILASATPHNGDPRSFTEILSMLDSMVVLPNGSIQVEEASKLIVRRHRNSPEVAREVGSRWAPRSEPRNILVPASPEENAVLRELSERWLPASRTGSRSSGISGVERLFPWTLFKAALSSPAALIETVDNRRKAAQDPEERQALADLRAVAEQVTPDKSAKLQRLITYLEEIGVGRGKETRAVVFSERNATLRWIQENLEKQLKLGKGAVEIMHGGLSDEEQMRIIDDFKRADSPIRVLVTGDIASEGVNLHLRCHDLIHFDVPWSLIRIQQRNGRIDRYGQLESPRIAALLLDPADDSLVGELRVFERLIEREHEATRVLGDASLLMGKTSVEAEEKEIRQVLAGEVDLDEAVPDPEQAVAKACETVGTTTQDPDVFLLSLLRPEDRPQGPTPAPAPATPTPTAPTAAPQPATATAQPAAAQPATAASPAPAAGLAEPAASKSFARPVPRSLYRTEADYLVSALEEGFDQVSRKPLSEGGVGLEIHAQEGVISLTPPRDLARRLDFLPQDYVAERGVKTKLALATRPDRANASLREAREGISHTTWPAVHYLGPLHPVTQWAADRALASDASTKPTITAAVSPQISEPCVLLVATISNRLGQVVARSFVAAQSYAGTVFPQTISNPYSWLREHEISEEAVNPGELAPEDLAGAKELIIQAVRSAETLANNTLEANQKNAQKRLDSWRARADAWQVQRAGHSTQRVIRTAKEIQRERELADSLQPDRLTVRPLLLLYPEVHLG</sequence>
<name>A0A7Z8Y834_9ACTO</name>
<dbReference type="SMART" id="SM00490">
    <property type="entry name" value="HELICc"/>
    <property type="match status" value="1"/>
</dbReference>
<dbReference type="EC" id="3.6.4.-" evidence="8"/>
<dbReference type="PROSITE" id="PS51194">
    <property type="entry name" value="HELICASE_CTER"/>
    <property type="match status" value="1"/>
</dbReference>
<dbReference type="Pfam" id="PF00271">
    <property type="entry name" value="Helicase_C"/>
    <property type="match status" value="1"/>
</dbReference>
<dbReference type="InterPro" id="IPR001650">
    <property type="entry name" value="Helicase_C-like"/>
</dbReference>
<dbReference type="Pfam" id="PF00176">
    <property type="entry name" value="SNF2-rel_dom"/>
    <property type="match status" value="1"/>
</dbReference>
<dbReference type="InterPro" id="IPR027417">
    <property type="entry name" value="P-loop_NTPase"/>
</dbReference>
<evidence type="ECO:0000256" key="5">
    <source>
        <dbReference type="SAM" id="MobiDB-lite"/>
    </source>
</evidence>
<feature type="region of interest" description="Disordered" evidence="5">
    <location>
        <begin position="665"/>
        <end position="724"/>
    </location>
</feature>
<feature type="domain" description="Helicase ATP-binding" evidence="6">
    <location>
        <begin position="137"/>
        <end position="306"/>
    </location>
</feature>